<dbReference type="Proteomes" id="UP001596422">
    <property type="component" value="Unassembled WGS sequence"/>
</dbReference>
<dbReference type="RefSeq" id="WP_379908679.1">
    <property type="nucleotide sequence ID" value="NZ_JBHSWE010000001.1"/>
</dbReference>
<dbReference type="PANTHER" id="PTHR43877">
    <property type="entry name" value="AMINOALKYLPHOSPHONATE N-ACETYLTRANSFERASE-RELATED-RELATED"/>
    <property type="match status" value="1"/>
</dbReference>
<dbReference type="PANTHER" id="PTHR43877:SF2">
    <property type="entry name" value="AMINOALKYLPHOSPHONATE N-ACETYLTRANSFERASE-RELATED"/>
    <property type="match status" value="1"/>
</dbReference>
<dbReference type="InterPro" id="IPR000182">
    <property type="entry name" value="GNAT_dom"/>
</dbReference>
<comment type="caution">
    <text evidence="4">The sequence shown here is derived from an EMBL/GenBank/DDBJ whole genome shotgun (WGS) entry which is preliminary data.</text>
</comment>
<sequence>MSIQPEQLTVREACRDDIVDLAPLFDQYRQFYGYDGDLTKAERFLRARFEAQDSLLLLARKGPTAVGFVQCYAGYSSLECRPSWLLSDLFVVAEARRQGVARALLQATRQAATRQSCCLVELFTARANLGARRLYEAQGYVEDKEFLHYELML</sequence>
<dbReference type="CDD" id="cd04301">
    <property type="entry name" value="NAT_SF"/>
    <property type="match status" value="1"/>
</dbReference>
<evidence type="ECO:0000313" key="5">
    <source>
        <dbReference type="Proteomes" id="UP001596422"/>
    </source>
</evidence>
<reference evidence="5" key="1">
    <citation type="journal article" date="2019" name="Int. J. Syst. Evol. Microbiol.">
        <title>The Global Catalogue of Microorganisms (GCM) 10K type strain sequencing project: providing services to taxonomists for standard genome sequencing and annotation.</title>
        <authorList>
            <consortium name="The Broad Institute Genomics Platform"/>
            <consortium name="The Broad Institute Genome Sequencing Center for Infectious Disease"/>
            <person name="Wu L."/>
            <person name="Ma J."/>
        </authorList>
    </citation>
    <scope>NUCLEOTIDE SEQUENCE [LARGE SCALE GENOMIC DNA]</scope>
    <source>
        <strain evidence="5">NBRC 111756</strain>
    </source>
</reference>
<evidence type="ECO:0000313" key="4">
    <source>
        <dbReference type="EMBL" id="MFC6670171.1"/>
    </source>
</evidence>
<protein>
    <submittedName>
        <fullName evidence="4">GNAT family N-acetyltransferase</fullName>
        <ecNumber evidence="4">2.3.1.-</ecNumber>
    </submittedName>
</protein>
<keyword evidence="1 4" id="KW-0808">Transferase</keyword>
<organism evidence="4 5">
    <name type="scientific">Marinobacterium aestuariivivens</name>
    <dbReference type="NCBI Taxonomy" id="1698799"/>
    <lineage>
        <taxon>Bacteria</taxon>
        <taxon>Pseudomonadati</taxon>
        <taxon>Pseudomonadota</taxon>
        <taxon>Gammaproteobacteria</taxon>
        <taxon>Oceanospirillales</taxon>
        <taxon>Oceanospirillaceae</taxon>
        <taxon>Marinobacterium</taxon>
    </lineage>
</organism>
<evidence type="ECO:0000256" key="1">
    <source>
        <dbReference type="ARBA" id="ARBA00022679"/>
    </source>
</evidence>
<accession>A0ABW1ZY80</accession>
<dbReference type="SUPFAM" id="SSF55729">
    <property type="entry name" value="Acyl-CoA N-acyltransferases (Nat)"/>
    <property type="match status" value="1"/>
</dbReference>
<gene>
    <name evidence="4" type="ORF">ACFQDL_08790</name>
</gene>
<dbReference type="PROSITE" id="PS51186">
    <property type="entry name" value="GNAT"/>
    <property type="match status" value="1"/>
</dbReference>
<evidence type="ECO:0000256" key="2">
    <source>
        <dbReference type="ARBA" id="ARBA00023315"/>
    </source>
</evidence>
<keyword evidence="5" id="KW-1185">Reference proteome</keyword>
<dbReference type="EC" id="2.3.1.-" evidence="4"/>
<dbReference type="InterPro" id="IPR016181">
    <property type="entry name" value="Acyl_CoA_acyltransferase"/>
</dbReference>
<dbReference type="EMBL" id="JBHSWE010000001">
    <property type="protein sequence ID" value="MFC6670171.1"/>
    <property type="molecule type" value="Genomic_DNA"/>
</dbReference>
<evidence type="ECO:0000259" key="3">
    <source>
        <dbReference type="PROSITE" id="PS51186"/>
    </source>
</evidence>
<dbReference type="Pfam" id="PF00583">
    <property type="entry name" value="Acetyltransf_1"/>
    <property type="match status" value="1"/>
</dbReference>
<dbReference type="GO" id="GO:0016746">
    <property type="term" value="F:acyltransferase activity"/>
    <property type="evidence" value="ECO:0007669"/>
    <property type="project" value="UniProtKB-KW"/>
</dbReference>
<name>A0ABW1ZY80_9GAMM</name>
<dbReference type="Gene3D" id="3.40.630.30">
    <property type="match status" value="1"/>
</dbReference>
<keyword evidence="2 4" id="KW-0012">Acyltransferase</keyword>
<feature type="domain" description="N-acetyltransferase" evidence="3">
    <location>
        <begin position="8"/>
        <end position="153"/>
    </location>
</feature>
<proteinExistence type="predicted"/>
<dbReference type="InterPro" id="IPR050832">
    <property type="entry name" value="Bact_Acetyltransf"/>
</dbReference>